<evidence type="ECO:0000313" key="3">
    <source>
        <dbReference type="EMBL" id="HHH14218.1"/>
    </source>
</evidence>
<accession>A0A7V5J0B9</accession>
<proteinExistence type="predicted"/>
<dbReference type="Proteomes" id="UP000886106">
    <property type="component" value="Unassembled WGS sequence"/>
</dbReference>
<dbReference type="InterPro" id="IPR013693">
    <property type="entry name" value="SpoIID/LytB_N"/>
</dbReference>
<evidence type="ECO:0000259" key="2">
    <source>
        <dbReference type="Pfam" id="PF08486"/>
    </source>
</evidence>
<dbReference type="PANTHER" id="PTHR43941">
    <property type="entry name" value="STRUCTURAL MAINTENANCE OF CHROMOSOMES PROTEIN 2"/>
    <property type="match status" value="1"/>
</dbReference>
<protein>
    <recommendedName>
        <fullName evidence="2">Sporulation stage II protein D amidase enhancer LytB N-terminal domain-containing protein</fullName>
    </recommendedName>
</protein>
<dbReference type="Gene3D" id="6.10.250.3150">
    <property type="match status" value="1"/>
</dbReference>
<organism evidence="3">
    <name type="scientific">candidate division WWE3 bacterium</name>
    <dbReference type="NCBI Taxonomy" id="2053526"/>
    <lineage>
        <taxon>Bacteria</taxon>
        <taxon>Katanobacteria</taxon>
    </lineage>
</organism>
<keyword evidence="1" id="KW-0175">Coiled coil</keyword>
<reference evidence="3" key="1">
    <citation type="journal article" date="2020" name="mSystems">
        <title>Genome- and Community-Level Interaction Insights into Carbon Utilization and Element Cycling Functions of Hydrothermarchaeota in Hydrothermal Sediment.</title>
        <authorList>
            <person name="Zhou Z."/>
            <person name="Liu Y."/>
            <person name="Xu W."/>
            <person name="Pan J."/>
            <person name="Luo Z.H."/>
            <person name="Li M."/>
        </authorList>
    </citation>
    <scope>NUCLEOTIDE SEQUENCE [LARGE SCALE GENOMIC DNA]</scope>
    <source>
        <strain evidence="3">HyVt-517</strain>
    </source>
</reference>
<gene>
    <name evidence="3" type="ORF">ENJ78_00740</name>
</gene>
<dbReference type="Pfam" id="PF08486">
    <property type="entry name" value="SpoIID"/>
    <property type="match status" value="1"/>
</dbReference>
<feature type="domain" description="Sporulation stage II protein D amidase enhancer LytB N-terminal" evidence="2">
    <location>
        <begin position="341"/>
        <end position="416"/>
    </location>
</feature>
<dbReference type="EMBL" id="DRNS01000056">
    <property type="protein sequence ID" value="HHH14218.1"/>
    <property type="molecule type" value="Genomic_DNA"/>
</dbReference>
<evidence type="ECO:0000256" key="1">
    <source>
        <dbReference type="SAM" id="Coils"/>
    </source>
</evidence>
<feature type="non-terminal residue" evidence="3">
    <location>
        <position position="489"/>
    </location>
</feature>
<name>A0A7V5J0B9_UNCKA</name>
<comment type="caution">
    <text evidence="3">The sequence shown here is derived from an EMBL/GenBank/DDBJ whole genome shotgun (WGS) entry which is preliminary data.</text>
</comment>
<sequence>MKRLPKKILIFFIYGIILFSSVLLVNNYNSTTFAEGDDLEKIEKDIDKTKDKIEDLSKEIEKIKGDIDNLSGSLSQVLSSVRAIQAKIAELNNQIFKTNSEINDKAALLSTKIVLRNRTLRNFYKNSPNSLYSSLIRSNALINGNAEVSQYLKRYFDESLEVIMSINSDIQINKENKKRLEDIREQVKVEEARLLKIKADTEKKLAEQQAALNKSSQDLSSLNEKLSKLLEKQKQILAEKEGNFSASLAEGLQTDDPKASPSYNPGFSPAFAAFSYGAYTHRNGLSQYGAKGRADDGKSYKEILKFYFPDKDLTDDYDVPSSIHVKGDGIACSGGYKYYDETVDFQTYLKRIYEMYGSWPKEALKAQVIVSRTYAIRIINVHGSIKPNQSHQVYKNCNKGGAWDEAVEETKDKVLVKNGQINFLPEYSSTTGGYINGVGWDVDGDWPKDAYEKKAGSPWFLKGWYTKSYSVSSDKCGREHPWLNEKEMA</sequence>
<dbReference type="AlphaFoldDB" id="A0A7V5J0B9"/>
<feature type="coiled-coil region" evidence="1">
    <location>
        <begin position="39"/>
        <end position="101"/>
    </location>
</feature>
<feature type="coiled-coil region" evidence="1">
    <location>
        <begin position="170"/>
        <end position="243"/>
    </location>
</feature>